<comment type="subcellular location">
    <subcellularLocation>
        <location evidence="1">Cell membrane</location>
        <topology evidence="1">Multi-pass membrane protein</topology>
    </subcellularLocation>
</comment>
<dbReference type="RefSeq" id="WP_188714931.1">
    <property type="nucleotide sequence ID" value="NZ_BAABBD010000001.1"/>
</dbReference>
<evidence type="ECO:0000256" key="6">
    <source>
        <dbReference type="SAM" id="Phobius"/>
    </source>
</evidence>
<protein>
    <recommendedName>
        <fullName evidence="7">Cardiolipin synthase N-terminal domain-containing protein</fullName>
    </recommendedName>
</protein>
<evidence type="ECO:0000256" key="4">
    <source>
        <dbReference type="ARBA" id="ARBA00022989"/>
    </source>
</evidence>
<feature type="domain" description="Cardiolipin synthase N-terminal" evidence="7">
    <location>
        <begin position="23"/>
        <end position="65"/>
    </location>
</feature>
<evidence type="ECO:0000256" key="1">
    <source>
        <dbReference type="ARBA" id="ARBA00004651"/>
    </source>
</evidence>
<gene>
    <name evidence="8" type="ORF">GCM10010968_01230</name>
</gene>
<keyword evidence="3 6" id="KW-0812">Transmembrane</keyword>
<dbReference type="Pfam" id="PF13396">
    <property type="entry name" value="PLDc_N"/>
    <property type="match status" value="1"/>
</dbReference>
<dbReference type="Proteomes" id="UP000626982">
    <property type="component" value="Unassembled WGS sequence"/>
</dbReference>
<reference evidence="9" key="1">
    <citation type="journal article" date="2019" name="Int. J. Syst. Evol. Microbiol.">
        <title>The Global Catalogue of Microorganisms (GCM) 10K type strain sequencing project: providing services to taxonomists for standard genome sequencing and annotation.</title>
        <authorList>
            <consortium name="The Broad Institute Genomics Platform"/>
            <consortium name="The Broad Institute Genome Sequencing Center for Infectious Disease"/>
            <person name="Wu L."/>
            <person name="Ma J."/>
        </authorList>
    </citation>
    <scope>NUCLEOTIDE SEQUENCE [LARGE SCALE GENOMIC DNA]</scope>
    <source>
        <strain evidence="9">CGMCC 1.6960</strain>
    </source>
</reference>
<organism evidence="8 9">
    <name type="scientific">Agrococcus terreus</name>
    <dbReference type="NCBI Taxonomy" id="574649"/>
    <lineage>
        <taxon>Bacteria</taxon>
        <taxon>Bacillati</taxon>
        <taxon>Actinomycetota</taxon>
        <taxon>Actinomycetes</taxon>
        <taxon>Micrococcales</taxon>
        <taxon>Microbacteriaceae</taxon>
        <taxon>Agrococcus</taxon>
    </lineage>
</organism>
<dbReference type="EMBL" id="BMLM01000001">
    <property type="protein sequence ID" value="GGN77140.1"/>
    <property type="molecule type" value="Genomic_DNA"/>
</dbReference>
<evidence type="ECO:0000313" key="9">
    <source>
        <dbReference type="Proteomes" id="UP000626982"/>
    </source>
</evidence>
<evidence type="ECO:0000259" key="7">
    <source>
        <dbReference type="Pfam" id="PF13396"/>
    </source>
</evidence>
<feature type="transmembrane region" description="Helical" evidence="6">
    <location>
        <begin position="42"/>
        <end position="63"/>
    </location>
</feature>
<sequence length="76" mass="7876">MNLLDLGGAMLLPLVPALLLALALVAWALVDIVRSPVRHLPKVVWAVIVLLAVPVGAIAYLVVGRGSGAATEGMLR</sequence>
<dbReference type="InterPro" id="IPR027379">
    <property type="entry name" value="CLS_N"/>
</dbReference>
<keyword evidence="5 6" id="KW-0472">Membrane</keyword>
<comment type="caution">
    <text evidence="8">The sequence shown here is derived from an EMBL/GenBank/DDBJ whole genome shotgun (WGS) entry which is preliminary data.</text>
</comment>
<proteinExistence type="predicted"/>
<keyword evidence="9" id="KW-1185">Reference proteome</keyword>
<accession>A0ABQ2KBU1</accession>
<evidence type="ECO:0000256" key="5">
    <source>
        <dbReference type="ARBA" id="ARBA00023136"/>
    </source>
</evidence>
<evidence type="ECO:0000256" key="2">
    <source>
        <dbReference type="ARBA" id="ARBA00022475"/>
    </source>
</evidence>
<keyword evidence="2" id="KW-1003">Cell membrane</keyword>
<keyword evidence="4 6" id="KW-1133">Transmembrane helix</keyword>
<feature type="transmembrane region" description="Helical" evidence="6">
    <location>
        <begin position="6"/>
        <end position="30"/>
    </location>
</feature>
<evidence type="ECO:0000313" key="8">
    <source>
        <dbReference type="EMBL" id="GGN77140.1"/>
    </source>
</evidence>
<evidence type="ECO:0000256" key="3">
    <source>
        <dbReference type="ARBA" id="ARBA00022692"/>
    </source>
</evidence>
<name>A0ABQ2KBU1_9MICO</name>